<reference evidence="4 5" key="1">
    <citation type="submission" date="2024-10" db="EMBL/GenBank/DDBJ databases">
        <authorList>
            <person name="Kim D."/>
        </authorList>
    </citation>
    <scope>NUCLEOTIDE SEQUENCE [LARGE SCALE GENOMIC DNA]</scope>
    <source>
        <strain evidence="4">Taebaek</strain>
    </source>
</reference>
<comment type="caution">
    <text evidence="4">The sequence shown here is derived from an EMBL/GenBank/DDBJ whole genome shotgun (WGS) entry which is preliminary data.</text>
</comment>
<evidence type="ECO:0000256" key="2">
    <source>
        <dbReference type="ARBA" id="ARBA00022737"/>
    </source>
</evidence>
<organism evidence="4 5">
    <name type="scientific">Heterodera schachtii</name>
    <name type="common">Sugarbeet cyst nematode worm</name>
    <name type="synonym">Tylenchus schachtii</name>
    <dbReference type="NCBI Taxonomy" id="97005"/>
    <lineage>
        <taxon>Eukaryota</taxon>
        <taxon>Metazoa</taxon>
        <taxon>Ecdysozoa</taxon>
        <taxon>Nematoda</taxon>
        <taxon>Chromadorea</taxon>
        <taxon>Rhabditida</taxon>
        <taxon>Tylenchina</taxon>
        <taxon>Tylenchomorpha</taxon>
        <taxon>Tylenchoidea</taxon>
        <taxon>Heteroderidae</taxon>
        <taxon>Heteroderinae</taxon>
        <taxon>Heterodera</taxon>
    </lineage>
</organism>
<feature type="repeat" description="WD" evidence="3">
    <location>
        <begin position="297"/>
        <end position="338"/>
    </location>
</feature>
<protein>
    <submittedName>
        <fullName evidence="4">Uncharacterized protein</fullName>
    </submittedName>
</protein>
<dbReference type="PANTHER" id="PTHR18763">
    <property type="entry name" value="WD-REPEAT PROTEIN 18"/>
    <property type="match status" value="1"/>
</dbReference>
<dbReference type="PROSITE" id="PS50082">
    <property type="entry name" value="WD_REPEATS_2"/>
    <property type="match status" value="1"/>
</dbReference>
<gene>
    <name evidence="4" type="ORF">niasHS_003726</name>
</gene>
<proteinExistence type="predicted"/>
<evidence type="ECO:0000313" key="4">
    <source>
        <dbReference type="EMBL" id="KAL3102317.1"/>
    </source>
</evidence>
<dbReference type="EMBL" id="JBICCN010000026">
    <property type="protein sequence ID" value="KAL3102317.1"/>
    <property type="molecule type" value="Genomic_DNA"/>
</dbReference>
<evidence type="ECO:0000313" key="5">
    <source>
        <dbReference type="Proteomes" id="UP001620645"/>
    </source>
</evidence>
<dbReference type="InterPro" id="IPR045227">
    <property type="entry name" value="WDR18/Ipi3/RID3"/>
</dbReference>
<name>A0ABD2KHB9_HETSC</name>
<keyword evidence="5" id="KW-1185">Reference proteome</keyword>
<dbReference type="Pfam" id="PF00400">
    <property type="entry name" value="WD40"/>
    <property type="match status" value="2"/>
</dbReference>
<keyword evidence="2" id="KW-0677">Repeat</keyword>
<dbReference type="InterPro" id="IPR036322">
    <property type="entry name" value="WD40_repeat_dom_sf"/>
</dbReference>
<evidence type="ECO:0000256" key="1">
    <source>
        <dbReference type="ARBA" id="ARBA00022574"/>
    </source>
</evidence>
<dbReference type="Gene3D" id="2.130.10.10">
    <property type="entry name" value="YVTN repeat-like/Quinoprotein amine dehydrogenase"/>
    <property type="match status" value="2"/>
</dbReference>
<dbReference type="InterPro" id="IPR001680">
    <property type="entry name" value="WD40_rpt"/>
</dbReference>
<dbReference type="PANTHER" id="PTHR18763:SF0">
    <property type="entry name" value="WD REPEAT-CONTAINING PROTEIN 18"/>
    <property type="match status" value="1"/>
</dbReference>
<accession>A0ABD2KHB9</accession>
<dbReference type="InterPro" id="IPR015943">
    <property type="entry name" value="WD40/YVTN_repeat-like_dom_sf"/>
</dbReference>
<dbReference type="SMART" id="SM00320">
    <property type="entry name" value="WD40"/>
    <property type="match status" value="3"/>
</dbReference>
<keyword evidence="1 3" id="KW-0853">WD repeat</keyword>
<sequence>MELKHSSTENLFICAQSAKPNSVLLLDSFSGSSRWSLRGSEFQQGNLQTAEPIGSHPSFLCVALADKPNLYIIPLIRPSKKEDTSSPRCAPIRSTLASKARFIQTHPCGDFIFIGAENKLLIWEIHSGQLLSQVEAHLRDISAMRISSCGHFLVTASLDGDAKVFMTANLITERDLGLSSANVSPFAVYSPHSLPITDLFLSGGAHSSLRILSVSADHSAALFSLSTQQILLRVTADRPLTACCMDSAELRIFLAADSGSIRSLDICAQFSDHFVPFSSAPNSSSSPAVSSYVRRFDHQHNAQVSKLSVSADGTRMASGDEKGCYSVWDTANGQCLLSGTMHGPISALSFRRYWPTIDESSKNDLYNSQWNSVAVLQRNFPTKRSLKMIRHWGGTDEESAVKDVGELLGKLVKQINSGERILASWGDGIGIPIGKKAPSSKIDGKRRSISNAKSPLAKALHNGDVNGNIETASEREKILSKEVRCLRRELARVVQLNAELYNYSTNMVLEESFTEKSTRRSNS</sequence>
<dbReference type="Proteomes" id="UP001620645">
    <property type="component" value="Unassembled WGS sequence"/>
</dbReference>
<evidence type="ECO:0000256" key="3">
    <source>
        <dbReference type="PROSITE-ProRule" id="PRU00221"/>
    </source>
</evidence>
<dbReference type="SUPFAM" id="SSF50978">
    <property type="entry name" value="WD40 repeat-like"/>
    <property type="match status" value="1"/>
</dbReference>
<dbReference type="AlphaFoldDB" id="A0ABD2KHB9"/>